<reference evidence="2 3" key="1">
    <citation type="submission" date="2020-03" db="EMBL/GenBank/DDBJ databases">
        <title>Vagococcus sp. nov., isolated from beetles.</title>
        <authorList>
            <person name="Hyun D.-W."/>
            <person name="Bae J.-W."/>
        </authorList>
    </citation>
    <scope>NUCLEOTIDE SEQUENCE [LARGE SCALE GENOMIC DNA]</scope>
    <source>
        <strain evidence="2 3">HDW17B</strain>
    </source>
</reference>
<keyword evidence="2" id="KW-0489">Methyltransferase</keyword>
<evidence type="ECO:0000259" key="1">
    <source>
        <dbReference type="Pfam" id="PF13649"/>
    </source>
</evidence>
<dbReference type="GO" id="GO:0008168">
    <property type="term" value="F:methyltransferase activity"/>
    <property type="evidence" value="ECO:0007669"/>
    <property type="project" value="UniProtKB-KW"/>
</dbReference>
<dbReference type="InterPro" id="IPR041698">
    <property type="entry name" value="Methyltransf_25"/>
</dbReference>
<dbReference type="AlphaFoldDB" id="A0A6G8ARI1"/>
<proteinExistence type="predicted"/>
<dbReference type="Gene3D" id="2.20.25.110">
    <property type="entry name" value="S-adenosyl-L-methionine-dependent methyltransferases"/>
    <property type="match status" value="1"/>
</dbReference>
<accession>A0A6G8ARI1</accession>
<dbReference type="Gene3D" id="3.40.50.150">
    <property type="entry name" value="Vaccinia Virus protein VP39"/>
    <property type="match status" value="1"/>
</dbReference>
<name>A0A6G8ARI1_9ENTE</name>
<organism evidence="2 3">
    <name type="scientific">Vagococcus hydrophili</name>
    <dbReference type="NCBI Taxonomy" id="2714947"/>
    <lineage>
        <taxon>Bacteria</taxon>
        <taxon>Bacillati</taxon>
        <taxon>Bacillota</taxon>
        <taxon>Bacilli</taxon>
        <taxon>Lactobacillales</taxon>
        <taxon>Enterococcaceae</taxon>
        <taxon>Vagococcus</taxon>
    </lineage>
</organism>
<dbReference type="KEGG" id="vhy:G7082_03575"/>
<gene>
    <name evidence="2" type="ORF">G7082_03575</name>
</gene>
<evidence type="ECO:0000313" key="3">
    <source>
        <dbReference type="Proteomes" id="UP000501747"/>
    </source>
</evidence>
<dbReference type="CDD" id="cd02440">
    <property type="entry name" value="AdoMet_MTases"/>
    <property type="match status" value="1"/>
</dbReference>
<feature type="domain" description="Methyltransferase" evidence="1">
    <location>
        <begin position="41"/>
        <end position="135"/>
    </location>
</feature>
<dbReference type="InterPro" id="IPR029063">
    <property type="entry name" value="SAM-dependent_MTases_sf"/>
</dbReference>
<protein>
    <submittedName>
        <fullName evidence="2">Class I SAM-dependent methyltransferase</fullName>
    </submittedName>
</protein>
<dbReference type="Pfam" id="PF13649">
    <property type="entry name" value="Methyltransf_25"/>
    <property type="match status" value="1"/>
</dbReference>
<sequence length="246" mass="28294">MFVEYGKLSTKMYEITKPVGHSIDGDIEYYYEQLKNVQGLILEAGVGTGRMMIPFIQKGLQVEGVDLSREMLNQCQLNMDKADVSGNIYQGDLTKLDLEKQYEAIIMPTGSFCLLPRVIIKDVLTSLRNHLKDKGTLILDIELPAWFNPGEVTVSEFPLSDDEGLLFTSTAQEMDWHEQKVSYIHRYELIEKGIVKETEISNFTLYWYGIKEFEELLRRVGFVDISYRVGYEKNNTASLITFFARN</sequence>
<dbReference type="SUPFAM" id="SSF53335">
    <property type="entry name" value="S-adenosyl-L-methionine-dependent methyltransferases"/>
    <property type="match status" value="1"/>
</dbReference>
<evidence type="ECO:0000313" key="2">
    <source>
        <dbReference type="EMBL" id="QIL47681.1"/>
    </source>
</evidence>
<keyword evidence="3" id="KW-1185">Reference proteome</keyword>
<dbReference type="GO" id="GO:0032259">
    <property type="term" value="P:methylation"/>
    <property type="evidence" value="ECO:0007669"/>
    <property type="project" value="UniProtKB-KW"/>
</dbReference>
<keyword evidence="2" id="KW-0808">Transferase</keyword>
<dbReference type="Proteomes" id="UP000501747">
    <property type="component" value="Chromosome"/>
</dbReference>
<dbReference type="EMBL" id="CP049887">
    <property type="protein sequence ID" value="QIL47681.1"/>
    <property type="molecule type" value="Genomic_DNA"/>
</dbReference>
<dbReference type="RefSeq" id="WP_166033853.1">
    <property type="nucleotide sequence ID" value="NZ_CP049887.1"/>
</dbReference>